<evidence type="ECO:0000313" key="2">
    <source>
        <dbReference type="EMBL" id="RRT32081.1"/>
    </source>
</evidence>
<comment type="caution">
    <text evidence="2">The sequence shown here is derived from an EMBL/GenBank/DDBJ whole genome shotgun (WGS) entry which is preliminary data.</text>
</comment>
<name>A0A426WXV7_ENSVE</name>
<feature type="compositionally biased region" description="Basic and acidic residues" evidence="1">
    <location>
        <begin position="16"/>
        <end position="29"/>
    </location>
</feature>
<dbReference type="EMBL" id="AMZH03034001">
    <property type="protein sequence ID" value="RRT32081.1"/>
    <property type="molecule type" value="Genomic_DNA"/>
</dbReference>
<reference evidence="2 3" key="1">
    <citation type="journal article" date="2014" name="Agronomy (Basel)">
        <title>A Draft Genome Sequence for Ensete ventricosum, the Drought-Tolerant Tree Against Hunger.</title>
        <authorList>
            <person name="Harrison J."/>
            <person name="Moore K.A."/>
            <person name="Paszkiewicz K."/>
            <person name="Jones T."/>
            <person name="Grant M."/>
            <person name="Ambacheew D."/>
            <person name="Muzemil S."/>
            <person name="Studholme D.J."/>
        </authorList>
    </citation>
    <scope>NUCLEOTIDE SEQUENCE [LARGE SCALE GENOMIC DNA]</scope>
</reference>
<protein>
    <submittedName>
        <fullName evidence="2">Uncharacterized protein</fullName>
    </submittedName>
</protein>
<feature type="region of interest" description="Disordered" evidence="1">
    <location>
        <begin position="1"/>
        <end position="29"/>
    </location>
</feature>
<evidence type="ECO:0000313" key="3">
    <source>
        <dbReference type="Proteomes" id="UP000287651"/>
    </source>
</evidence>
<sequence length="117" mass="12947">MLGGKSGQKHIAGTKRATEAKRGRPEQTTKEVARIYVNGVGTYSQALPWLQRFTHLERGTTHSDALGSVHHPEKRWAHPKGCTCGLLSRGTRPTIPKLGKKIGQESRKSECQDTYPN</sequence>
<proteinExistence type="predicted"/>
<feature type="compositionally biased region" description="Basic and acidic residues" evidence="1">
    <location>
        <begin position="102"/>
        <end position="111"/>
    </location>
</feature>
<dbReference type="AlphaFoldDB" id="A0A426WXV7"/>
<gene>
    <name evidence="2" type="ORF">B296_00056628</name>
</gene>
<evidence type="ECO:0000256" key="1">
    <source>
        <dbReference type="SAM" id="MobiDB-lite"/>
    </source>
</evidence>
<feature type="region of interest" description="Disordered" evidence="1">
    <location>
        <begin position="95"/>
        <end position="117"/>
    </location>
</feature>
<organism evidence="2 3">
    <name type="scientific">Ensete ventricosum</name>
    <name type="common">Abyssinian banana</name>
    <name type="synonym">Musa ensete</name>
    <dbReference type="NCBI Taxonomy" id="4639"/>
    <lineage>
        <taxon>Eukaryota</taxon>
        <taxon>Viridiplantae</taxon>
        <taxon>Streptophyta</taxon>
        <taxon>Embryophyta</taxon>
        <taxon>Tracheophyta</taxon>
        <taxon>Spermatophyta</taxon>
        <taxon>Magnoliopsida</taxon>
        <taxon>Liliopsida</taxon>
        <taxon>Zingiberales</taxon>
        <taxon>Musaceae</taxon>
        <taxon>Ensete</taxon>
    </lineage>
</organism>
<accession>A0A426WXV7</accession>
<dbReference type="Proteomes" id="UP000287651">
    <property type="component" value="Unassembled WGS sequence"/>
</dbReference>